<dbReference type="EMBL" id="BNJK01000001">
    <property type="protein sequence ID" value="GHO91366.1"/>
    <property type="molecule type" value="Genomic_DNA"/>
</dbReference>
<dbReference type="PROSITE" id="PS50042">
    <property type="entry name" value="CNMP_BINDING_3"/>
    <property type="match status" value="1"/>
</dbReference>
<dbReference type="AlphaFoldDB" id="A0A8J3IJL2"/>
<dbReference type="PANTHER" id="PTHR24567:SF74">
    <property type="entry name" value="HTH-TYPE TRANSCRIPTIONAL REGULATOR ARCR"/>
    <property type="match status" value="1"/>
</dbReference>
<organism evidence="2 3">
    <name type="scientific">Reticulibacter mediterranei</name>
    <dbReference type="NCBI Taxonomy" id="2778369"/>
    <lineage>
        <taxon>Bacteria</taxon>
        <taxon>Bacillati</taxon>
        <taxon>Chloroflexota</taxon>
        <taxon>Ktedonobacteria</taxon>
        <taxon>Ktedonobacterales</taxon>
        <taxon>Reticulibacteraceae</taxon>
        <taxon>Reticulibacter</taxon>
    </lineage>
</organism>
<comment type="caution">
    <text evidence="2">The sequence shown here is derived from an EMBL/GenBank/DDBJ whole genome shotgun (WGS) entry which is preliminary data.</text>
</comment>
<dbReference type="PANTHER" id="PTHR24567">
    <property type="entry name" value="CRP FAMILY TRANSCRIPTIONAL REGULATORY PROTEIN"/>
    <property type="match status" value="1"/>
</dbReference>
<dbReference type="GO" id="GO:0005829">
    <property type="term" value="C:cytosol"/>
    <property type="evidence" value="ECO:0007669"/>
    <property type="project" value="TreeGrafter"/>
</dbReference>
<dbReference type="SUPFAM" id="SSF51206">
    <property type="entry name" value="cAMP-binding domain-like"/>
    <property type="match status" value="1"/>
</dbReference>
<dbReference type="InterPro" id="IPR014710">
    <property type="entry name" value="RmlC-like_jellyroll"/>
</dbReference>
<dbReference type="Proteomes" id="UP000597444">
    <property type="component" value="Unassembled WGS sequence"/>
</dbReference>
<proteinExistence type="predicted"/>
<dbReference type="InterPro" id="IPR050397">
    <property type="entry name" value="Env_Response_Regulators"/>
</dbReference>
<dbReference type="PRINTS" id="PR00103">
    <property type="entry name" value="CAMPKINASE"/>
</dbReference>
<dbReference type="RefSeq" id="WP_220202263.1">
    <property type="nucleotide sequence ID" value="NZ_BNJK01000001.1"/>
</dbReference>
<dbReference type="SMART" id="SM00100">
    <property type="entry name" value="cNMP"/>
    <property type="match status" value="1"/>
</dbReference>
<dbReference type="InterPro" id="IPR000595">
    <property type="entry name" value="cNMP-bd_dom"/>
</dbReference>
<accession>A0A8J3IJL2</accession>
<name>A0A8J3IJL2_9CHLR</name>
<dbReference type="InterPro" id="IPR018488">
    <property type="entry name" value="cNMP-bd_CS"/>
</dbReference>
<sequence>MALSSQYARFSMEIAPNQPMSEDTLARVDLFSTLNKKELQELAKSCQERSYPAGTTILSQGDTGVGLYVLKSGKVRVIQANNPDRAETELAVVGPGDVLGEMALLDDLPRSASVVAIDDVTALLLPIWEFRSILRGHPDIALKLLAVLSRRLRKVESTIVQD</sequence>
<dbReference type="InterPro" id="IPR018490">
    <property type="entry name" value="cNMP-bd_dom_sf"/>
</dbReference>
<dbReference type="CDD" id="cd00038">
    <property type="entry name" value="CAP_ED"/>
    <property type="match status" value="1"/>
</dbReference>
<evidence type="ECO:0000259" key="1">
    <source>
        <dbReference type="PROSITE" id="PS50042"/>
    </source>
</evidence>
<keyword evidence="3" id="KW-1185">Reference proteome</keyword>
<protein>
    <recommendedName>
        <fullName evidence="1">Cyclic nucleotide-binding domain-containing protein</fullName>
    </recommendedName>
</protein>
<feature type="domain" description="Cyclic nucleotide-binding" evidence="1">
    <location>
        <begin position="30"/>
        <end position="151"/>
    </location>
</feature>
<dbReference type="GO" id="GO:0003700">
    <property type="term" value="F:DNA-binding transcription factor activity"/>
    <property type="evidence" value="ECO:0007669"/>
    <property type="project" value="TreeGrafter"/>
</dbReference>
<dbReference type="Pfam" id="PF00027">
    <property type="entry name" value="cNMP_binding"/>
    <property type="match status" value="1"/>
</dbReference>
<evidence type="ECO:0000313" key="2">
    <source>
        <dbReference type="EMBL" id="GHO91366.1"/>
    </source>
</evidence>
<dbReference type="PROSITE" id="PS00889">
    <property type="entry name" value="CNMP_BINDING_2"/>
    <property type="match status" value="1"/>
</dbReference>
<reference evidence="2" key="1">
    <citation type="submission" date="2020-10" db="EMBL/GenBank/DDBJ databases">
        <title>Taxonomic study of unclassified bacteria belonging to the class Ktedonobacteria.</title>
        <authorList>
            <person name="Yabe S."/>
            <person name="Wang C.M."/>
            <person name="Zheng Y."/>
            <person name="Sakai Y."/>
            <person name="Cavaletti L."/>
            <person name="Monciardini P."/>
            <person name="Donadio S."/>
        </authorList>
    </citation>
    <scope>NUCLEOTIDE SEQUENCE</scope>
    <source>
        <strain evidence="2">ID150040</strain>
    </source>
</reference>
<dbReference type="Gene3D" id="2.60.120.10">
    <property type="entry name" value="Jelly Rolls"/>
    <property type="match status" value="1"/>
</dbReference>
<evidence type="ECO:0000313" key="3">
    <source>
        <dbReference type="Proteomes" id="UP000597444"/>
    </source>
</evidence>
<gene>
    <name evidence="2" type="ORF">KSF_014140</name>
</gene>